<evidence type="ECO:0000313" key="4">
    <source>
        <dbReference type="Proteomes" id="UP000007151"/>
    </source>
</evidence>
<dbReference type="Proteomes" id="UP000007151">
    <property type="component" value="Unassembled WGS sequence"/>
</dbReference>
<sequence>MSGSITRYLNSVWRVVNIFALQRVYQLVIYCVIAVIFRHHLFVWTVFSPKLLYDFVATVFSVQSLSTIGQIVLITHATSWLARLCTRK</sequence>
<dbReference type="InParanoid" id="A0A212FNM8"/>
<keyword evidence="1" id="KW-1133">Transmembrane helix</keyword>
<dbReference type="Pfam" id="PF19316">
    <property type="entry name" value="PIGO_PIGG"/>
    <property type="match status" value="1"/>
</dbReference>
<feature type="transmembrane region" description="Helical" evidence="1">
    <location>
        <begin position="59"/>
        <end position="82"/>
    </location>
</feature>
<dbReference type="AlphaFoldDB" id="A0A212FNM8"/>
<protein>
    <submittedName>
        <fullName evidence="3">Phosphatidylinositol glycan anchor biosynthesis class G</fullName>
    </submittedName>
</protein>
<dbReference type="KEGG" id="dpl:KGM_210154"/>
<evidence type="ECO:0000313" key="3">
    <source>
        <dbReference type="EMBL" id="OWR55356.1"/>
    </source>
</evidence>
<gene>
    <name evidence="3" type="ORF">KGM_210154</name>
</gene>
<dbReference type="STRING" id="278856.A0A212FNM8"/>
<name>A0A212FNM8_DANPL</name>
<dbReference type="EMBL" id="AGBW02004908">
    <property type="protein sequence ID" value="OWR55356.1"/>
    <property type="molecule type" value="Genomic_DNA"/>
</dbReference>
<keyword evidence="4" id="KW-1185">Reference proteome</keyword>
<keyword evidence="1" id="KW-0472">Membrane</keyword>
<evidence type="ECO:0000259" key="2">
    <source>
        <dbReference type="Pfam" id="PF19316"/>
    </source>
</evidence>
<dbReference type="InterPro" id="IPR045687">
    <property type="entry name" value="PIGG/GPI7_C"/>
</dbReference>
<evidence type="ECO:0000256" key="1">
    <source>
        <dbReference type="SAM" id="Phobius"/>
    </source>
</evidence>
<proteinExistence type="predicted"/>
<feature type="domain" description="GPI ethanolamine phosphate transferase 2 C-terminal" evidence="2">
    <location>
        <begin position="14"/>
        <end position="73"/>
    </location>
</feature>
<reference evidence="3 4" key="1">
    <citation type="journal article" date="2011" name="Cell">
        <title>The monarch butterfly genome yields insights into long-distance migration.</title>
        <authorList>
            <person name="Zhan S."/>
            <person name="Merlin C."/>
            <person name="Boore J.L."/>
            <person name="Reppert S.M."/>
        </authorList>
    </citation>
    <scope>NUCLEOTIDE SEQUENCE [LARGE SCALE GENOMIC DNA]</scope>
    <source>
        <strain evidence="3">F-2</strain>
    </source>
</reference>
<keyword evidence="1" id="KW-0812">Transmembrane</keyword>
<organism evidence="3 4">
    <name type="scientific">Danaus plexippus plexippus</name>
    <dbReference type="NCBI Taxonomy" id="278856"/>
    <lineage>
        <taxon>Eukaryota</taxon>
        <taxon>Metazoa</taxon>
        <taxon>Ecdysozoa</taxon>
        <taxon>Arthropoda</taxon>
        <taxon>Hexapoda</taxon>
        <taxon>Insecta</taxon>
        <taxon>Pterygota</taxon>
        <taxon>Neoptera</taxon>
        <taxon>Endopterygota</taxon>
        <taxon>Lepidoptera</taxon>
        <taxon>Glossata</taxon>
        <taxon>Ditrysia</taxon>
        <taxon>Papilionoidea</taxon>
        <taxon>Nymphalidae</taxon>
        <taxon>Danainae</taxon>
        <taxon>Danaini</taxon>
        <taxon>Danaina</taxon>
        <taxon>Danaus</taxon>
        <taxon>Danaus</taxon>
    </lineage>
</organism>
<comment type="caution">
    <text evidence="3">The sequence shown here is derived from an EMBL/GenBank/DDBJ whole genome shotgun (WGS) entry which is preliminary data.</text>
</comment>
<accession>A0A212FNM8</accession>
<feature type="transmembrane region" description="Helical" evidence="1">
    <location>
        <begin position="27"/>
        <end position="47"/>
    </location>
</feature>